<dbReference type="AlphaFoldDB" id="A0A9P7Y6E8"/>
<dbReference type="EMBL" id="MU252034">
    <property type="protein sequence ID" value="KAG9228169.1"/>
    <property type="molecule type" value="Genomic_DNA"/>
</dbReference>
<keyword evidence="1" id="KW-0472">Membrane</keyword>
<keyword evidence="3" id="KW-1185">Reference proteome</keyword>
<comment type="caution">
    <text evidence="2">The sequence shown here is derived from an EMBL/GenBank/DDBJ whole genome shotgun (WGS) entry which is preliminary data.</text>
</comment>
<keyword evidence="1" id="KW-1133">Transmembrane helix</keyword>
<dbReference type="Proteomes" id="UP000824998">
    <property type="component" value="Unassembled WGS sequence"/>
</dbReference>
<gene>
    <name evidence="2" type="ORF">BJ875DRAFT_490134</name>
</gene>
<keyword evidence="1" id="KW-0812">Transmembrane</keyword>
<feature type="transmembrane region" description="Helical" evidence="1">
    <location>
        <begin position="115"/>
        <end position="135"/>
    </location>
</feature>
<evidence type="ECO:0000313" key="2">
    <source>
        <dbReference type="EMBL" id="KAG9228169.1"/>
    </source>
</evidence>
<accession>A0A9P7Y6E8</accession>
<evidence type="ECO:0000313" key="3">
    <source>
        <dbReference type="Proteomes" id="UP000824998"/>
    </source>
</evidence>
<protein>
    <submittedName>
        <fullName evidence="2">Uncharacterized protein</fullName>
    </submittedName>
</protein>
<reference evidence="2" key="1">
    <citation type="journal article" date="2021" name="IMA Fungus">
        <title>Genomic characterization of three marine fungi, including Emericellopsis atlantica sp. nov. with signatures of a generalist lifestyle and marine biomass degradation.</title>
        <authorList>
            <person name="Hagestad O.C."/>
            <person name="Hou L."/>
            <person name="Andersen J.H."/>
            <person name="Hansen E.H."/>
            <person name="Altermark B."/>
            <person name="Li C."/>
            <person name="Kuhnert E."/>
            <person name="Cox R.J."/>
            <person name="Crous P.W."/>
            <person name="Spatafora J.W."/>
            <person name="Lail K."/>
            <person name="Amirebrahimi M."/>
            <person name="Lipzen A."/>
            <person name="Pangilinan J."/>
            <person name="Andreopoulos W."/>
            <person name="Hayes R.D."/>
            <person name="Ng V."/>
            <person name="Grigoriev I.V."/>
            <person name="Jackson S.A."/>
            <person name="Sutton T.D.S."/>
            <person name="Dobson A.D.W."/>
            <person name="Rama T."/>
        </authorList>
    </citation>
    <scope>NUCLEOTIDE SEQUENCE</scope>
    <source>
        <strain evidence="2">TRa018bII</strain>
    </source>
</reference>
<proteinExistence type="predicted"/>
<sequence>MNSQDERTESDIALQPFIEFCASLNTTDPAEKSQVLSQMAQASHISSIQSTATATPSFETRISSSATTPTSSTTTAIVILTQITRPTDTSINTTTGELMNGEAAVWHPSPGGINWLIGTIISIATFVLIPLWILSGKILDKRRQRKARNAAHAVLETEVTSPTAPDREEKAQLPGESIARHEMPLNPKPTPELLGVAKDKERYELHSQDILEIETVERPCELPVRVPAGRELPVFDEPHLVAISEFYRVLR</sequence>
<name>A0A9P7Y6E8_9HELO</name>
<organism evidence="2 3">
    <name type="scientific">Amylocarpus encephaloides</name>
    <dbReference type="NCBI Taxonomy" id="45428"/>
    <lineage>
        <taxon>Eukaryota</taxon>
        <taxon>Fungi</taxon>
        <taxon>Dikarya</taxon>
        <taxon>Ascomycota</taxon>
        <taxon>Pezizomycotina</taxon>
        <taxon>Leotiomycetes</taxon>
        <taxon>Helotiales</taxon>
        <taxon>Helotiales incertae sedis</taxon>
        <taxon>Amylocarpus</taxon>
    </lineage>
</organism>
<evidence type="ECO:0000256" key="1">
    <source>
        <dbReference type="SAM" id="Phobius"/>
    </source>
</evidence>